<organism evidence="1 2">
    <name type="scientific">Velocimicrobium porci</name>
    <dbReference type="NCBI Taxonomy" id="2606634"/>
    <lineage>
        <taxon>Bacteria</taxon>
        <taxon>Bacillati</taxon>
        <taxon>Bacillota</taxon>
        <taxon>Clostridia</taxon>
        <taxon>Lachnospirales</taxon>
        <taxon>Lachnospiraceae</taxon>
        <taxon>Velocimicrobium</taxon>
    </lineage>
</organism>
<keyword evidence="2" id="KW-1185">Reference proteome</keyword>
<proteinExistence type="predicted"/>
<reference evidence="1 2" key="1">
    <citation type="submission" date="2019-08" db="EMBL/GenBank/DDBJ databases">
        <title>In-depth cultivation of the pig gut microbiome towards novel bacterial diversity and tailored functional studies.</title>
        <authorList>
            <person name="Wylensek D."/>
            <person name="Hitch T.C.A."/>
            <person name="Clavel T."/>
        </authorList>
    </citation>
    <scope>NUCLEOTIDE SEQUENCE [LARGE SCALE GENOMIC DNA]</scope>
    <source>
        <strain evidence="1 2">WCA-693-APC-MOT-I</strain>
    </source>
</reference>
<dbReference type="EMBL" id="VUMT01000008">
    <property type="protein sequence ID" value="MSS63546.1"/>
    <property type="molecule type" value="Genomic_DNA"/>
</dbReference>
<gene>
    <name evidence="1" type="ORF">FYJ58_06600</name>
</gene>
<accession>A0A6L5XXF7</accession>
<dbReference type="Proteomes" id="UP000482209">
    <property type="component" value="Unassembled WGS sequence"/>
</dbReference>
<evidence type="ECO:0008006" key="3">
    <source>
        <dbReference type="Google" id="ProtNLM"/>
    </source>
</evidence>
<dbReference type="RefSeq" id="WP_154518949.1">
    <property type="nucleotide sequence ID" value="NZ_VUMT01000008.1"/>
</dbReference>
<comment type="caution">
    <text evidence="1">The sequence shown here is derived from an EMBL/GenBank/DDBJ whole genome shotgun (WGS) entry which is preliminary data.</text>
</comment>
<sequence>MSDSILNEIEKLANRGKILHCEVCKGKMKPISNVKYRCMECGYETLNDLGKIKEFLRENGTAPLLVIAQATGVKEKVITSYLREGRLEIPEGSDFYLKCEKCGCSIRYGRFCPDCISELAGGIRAVFNEEAGERPKVEPEIRVAGKMRYMDKRRF</sequence>
<protein>
    <recommendedName>
        <fullName evidence="3">MerR family transcriptional regulator</fullName>
    </recommendedName>
</protein>
<name>A0A6L5XXF7_9FIRM</name>
<evidence type="ECO:0000313" key="2">
    <source>
        <dbReference type="Proteomes" id="UP000482209"/>
    </source>
</evidence>
<evidence type="ECO:0000313" key="1">
    <source>
        <dbReference type="EMBL" id="MSS63546.1"/>
    </source>
</evidence>
<dbReference type="AlphaFoldDB" id="A0A6L5XXF7"/>